<gene>
    <name evidence="1" type="ORF">AM231_02555</name>
</gene>
<name>A0A0M1P0U7_9BACL</name>
<dbReference type="PATRIC" id="fig|1705565.3.peg.2383"/>
<evidence type="ECO:0000313" key="1">
    <source>
        <dbReference type="EMBL" id="KOR88133.1"/>
    </source>
</evidence>
<evidence type="ECO:0008006" key="3">
    <source>
        <dbReference type="Google" id="ProtNLM"/>
    </source>
</evidence>
<dbReference type="EMBL" id="LIUT01000001">
    <property type="protein sequence ID" value="KOR88133.1"/>
    <property type="molecule type" value="Genomic_DNA"/>
</dbReference>
<comment type="caution">
    <text evidence="1">The sequence shown here is derived from an EMBL/GenBank/DDBJ whole genome shotgun (WGS) entry which is preliminary data.</text>
</comment>
<dbReference type="AlphaFoldDB" id="A0A0M1P0U7"/>
<protein>
    <recommendedName>
        <fullName evidence="3">Glycosyl transferase</fullName>
    </recommendedName>
</protein>
<dbReference type="SUPFAM" id="SSF53756">
    <property type="entry name" value="UDP-Glycosyltransferase/glycogen phosphorylase"/>
    <property type="match status" value="1"/>
</dbReference>
<dbReference type="Proteomes" id="UP000036932">
    <property type="component" value="Unassembled WGS sequence"/>
</dbReference>
<sequence length="338" mass="39394">MRKILVVGSEGTASYQIILLPPLRYLEGQGYCSFDILPHKQVTRSIISSYNIILFLRSIEPAALQCLEWAHREGKKTVYVIDDHFLAIPQTTRLGQIYSKPAYKETYTYFLKNVHMVKVESPVFREVIKKQFTPKVIYFPGSIDISFTQLSRGPKKEDRLVVGYEGAKKESSFRPVIPALKRILKEYEDFVRLEFYGYCPEELKGHPNVLHWKHNEDYSQFMQRLYRANWDIGLAPMDDGLFYHCKSNVKFRDYASCRIPGIYSLSPIYRDCVFHKKTGYFVPQTEQGWYAGIREMIVNPQLRKKISQKAAKAVTKNFKIKQCAENWKSLFQGLIDVP</sequence>
<evidence type="ECO:0000313" key="2">
    <source>
        <dbReference type="Proteomes" id="UP000036932"/>
    </source>
</evidence>
<dbReference type="OrthoDB" id="9815351at2"/>
<keyword evidence="2" id="KW-1185">Reference proteome</keyword>
<reference evidence="2" key="1">
    <citation type="submission" date="2015-08" db="EMBL/GenBank/DDBJ databases">
        <title>Genome sequencing project for genomic taxonomy and phylogenomics of Bacillus-like bacteria.</title>
        <authorList>
            <person name="Liu B."/>
            <person name="Wang J."/>
            <person name="Zhu Y."/>
            <person name="Liu G."/>
            <person name="Chen Q."/>
            <person name="Chen Z."/>
            <person name="Lan J."/>
            <person name="Che J."/>
            <person name="Ge C."/>
            <person name="Shi H."/>
            <person name="Pan Z."/>
            <person name="Liu X."/>
        </authorList>
    </citation>
    <scope>NUCLEOTIDE SEQUENCE [LARGE SCALE GENOMIC DNA]</scope>
    <source>
        <strain evidence="2">FJAT-22460</strain>
    </source>
</reference>
<organism evidence="1 2">
    <name type="scientific">Paenibacillus solani</name>
    <dbReference type="NCBI Taxonomy" id="1705565"/>
    <lineage>
        <taxon>Bacteria</taxon>
        <taxon>Bacillati</taxon>
        <taxon>Bacillota</taxon>
        <taxon>Bacilli</taxon>
        <taxon>Bacillales</taxon>
        <taxon>Paenibacillaceae</taxon>
        <taxon>Paenibacillus</taxon>
    </lineage>
</organism>
<dbReference type="RefSeq" id="WP_054401228.1">
    <property type="nucleotide sequence ID" value="NZ_LIUT01000001.1"/>
</dbReference>
<accession>A0A0M1P0U7</accession>
<dbReference type="Gene3D" id="3.40.50.2000">
    <property type="entry name" value="Glycogen Phosphorylase B"/>
    <property type="match status" value="1"/>
</dbReference>
<proteinExistence type="predicted"/>